<protein>
    <submittedName>
        <fullName evidence="4">DUF6396 domain-containing protein</fullName>
    </submittedName>
    <submittedName>
        <fullName evidence="3">Sel1 domain protein</fullName>
    </submittedName>
</protein>
<dbReference type="Proteomes" id="UP000004982">
    <property type="component" value="Unassembled WGS sequence"/>
</dbReference>
<dbReference type="Proteomes" id="UP000829455">
    <property type="component" value="Chromosome"/>
</dbReference>
<keyword evidence="6" id="KW-1185">Reference proteome</keyword>
<dbReference type="RefSeq" id="WP_003777465.1">
    <property type="nucleotide sequence ID" value="NZ_CP094241.1"/>
</dbReference>
<dbReference type="InterPro" id="IPR011990">
    <property type="entry name" value="TPR-like_helical_dom_sf"/>
</dbReference>
<sequence>MRIKILSTILISIPLLAACDIGRELAKTAIDVVKNPQTETGKQVMGSYSSKLKNLEFTCVKEQFPSLPQEADQLYRYALYHDFKNRWLPKPGVLDRYLPYYRIAAANGHWQANLTLQEILLKSKDINLETRERRGEGIYWNEKLMKILPASAHYWWSLYIDVGYGPKHGPDDSFIYLRKAADLGNAKAQYEVGELLLKIKDEMVRPTVLKIVDKMRVCSLNQTYPDGMAARMMAADARNEENFQQSLVFSHQALKAGESSSGLTLSRAFYTENSKSKHKNWGIPTDLERSKRYRIIRDFLWKNAHLKPELNVHDLDEIVPLPPAKLPSWDGKIAIQRFVEGPAPAKPSDELVRKLAQQAGLDPKTGLPK</sequence>
<feature type="signal peptide" evidence="1">
    <location>
        <begin position="1"/>
        <end position="17"/>
    </location>
</feature>
<evidence type="ECO:0000313" key="3">
    <source>
        <dbReference type="EMBL" id="EGQ77405.1"/>
    </source>
</evidence>
<feature type="domain" description="DUF6396" evidence="2">
    <location>
        <begin position="263"/>
        <end position="368"/>
    </location>
</feature>
<dbReference type="AlphaFoldDB" id="A0AA36XLN3"/>
<accession>A0AA36XLN3</accession>
<feature type="chain" id="PRO_5041267708" evidence="1">
    <location>
        <begin position="18"/>
        <end position="369"/>
    </location>
</feature>
<dbReference type="PROSITE" id="PS51257">
    <property type="entry name" value="PROKAR_LIPOPROTEIN"/>
    <property type="match status" value="1"/>
</dbReference>
<reference evidence="3 5" key="1">
    <citation type="submission" date="2011-05" db="EMBL/GenBank/DDBJ databases">
        <authorList>
            <person name="Muzny D."/>
            <person name="Qin X."/>
            <person name="Deng J."/>
            <person name="Jiang H."/>
            <person name="Liu Y."/>
            <person name="Qu J."/>
            <person name="Song X.-Z."/>
            <person name="Zhang L."/>
            <person name="Thornton R."/>
            <person name="Coyle M."/>
            <person name="Francisco L."/>
            <person name="Jackson L."/>
            <person name="Javaid M."/>
            <person name="Korchina V."/>
            <person name="Kovar C."/>
            <person name="Mata R."/>
            <person name="Mathew T."/>
            <person name="Ngo R."/>
            <person name="Nguyen L."/>
            <person name="Nguyen N."/>
            <person name="Okwuonu G."/>
            <person name="Ongeri F."/>
            <person name="Pham C."/>
            <person name="Simmons D."/>
            <person name="Wilczek-Boney K."/>
            <person name="Hale W."/>
            <person name="Jakkamsetti A."/>
            <person name="Pham P."/>
            <person name="Ruth R."/>
            <person name="San Lucas F."/>
            <person name="Warren J."/>
            <person name="Zhang J."/>
            <person name="Zhao Z."/>
            <person name="Zhou C."/>
            <person name="Zhu D."/>
            <person name="Lee S."/>
            <person name="Bess C."/>
            <person name="Blankenburg K."/>
            <person name="Forbes L."/>
            <person name="Fu Q."/>
            <person name="Gubbala S."/>
            <person name="Hirani K."/>
            <person name="Jayaseelan J.C."/>
            <person name="Lara F."/>
            <person name="Munidasa M."/>
            <person name="Palculict T."/>
            <person name="Patil S."/>
            <person name="Pu L.-L."/>
            <person name="Saada N."/>
            <person name="Tang L."/>
            <person name="Weissenberger G."/>
            <person name="Zhu Y."/>
            <person name="Hemphill L."/>
            <person name="Shang Y."/>
            <person name="Youmans B."/>
            <person name="Ayvaz T."/>
            <person name="Ross M."/>
            <person name="Santibanez J."/>
            <person name="Aqrawi P."/>
            <person name="Gross S."/>
            <person name="Joshi V."/>
            <person name="Fowler G."/>
            <person name="Nazareth L."/>
            <person name="Reid J."/>
            <person name="Worley K."/>
            <person name="Petrosino J."/>
            <person name="Highlander S."/>
            <person name="Gibbs R."/>
        </authorList>
    </citation>
    <scope>NUCLEOTIDE SEQUENCE [LARGE SCALE GENOMIC DNA]</scope>
    <source>
        <strain evidence="3 5">ATCC 33926</strain>
    </source>
</reference>
<dbReference type="SUPFAM" id="SSF81901">
    <property type="entry name" value="HCP-like"/>
    <property type="match status" value="1"/>
</dbReference>
<evidence type="ECO:0000259" key="2">
    <source>
        <dbReference type="Pfam" id="PF19933"/>
    </source>
</evidence>
<keyword evidence="1" id="KW-0732">Signal</keyword>
<reference evidence="4 6" key="2">
    <citation type="submission" date="2022-03" db="EMBL/GenBank/DDBJ databases">
        <title>Genome sequencing of Neisseria macacae.</title>
        <authorList>
            <person name="Baek M.-G."/>
        </authorList>
    </citation>
    <scope>NUCLEOTIDE SEQUENCE [LARGE SCALE GENOMIC DNA]</scope>
    <source>
        <strain evidence="4 6">ATCC 33926</strain>
    </source>
</reference>
<evidence type="ECO:0000313" key="6">
    <source>
        <dbReference type="Proteomes" id="UP000829455"/>
    </source>
</evidence>
<name>A0AA36XLN3_9NEIS</name>
<dbReference type="Pfam" id="PF19933">
    <property type="entry name" value="DUF6396"/>
    <property type="match status" value="1"/>
</dbReference>
<dbReference type="EMBL" id="AFQE01000048">
    <property type="protein sequence ID" value="EGQ77405.1"/>
    <property type="molecule type" value="Genomic_DNA"/>
</dbReference>
<evidence type="ECO:0000256" key="1">
    <source>
        <dbReference type="SAM" id="SignalP"/>
    </source>
</evidence>
<proteinExistence type="predicted"/>
<dbReference type="EMBL" id="CP094241">
    <property type="protein sequence ID" value="UNV84288.1"/>
    <property type="molecule type" value="Genomic_DNA"/>
</dbReference>
<dbReference type="InterPro" id="IPR045653">
    <property type="entry name" value="DUF6396"/>
</dbReference>
<dbReference type="Gene3D" id="1.25.40.10">
    <property type="entry name" value="Tetratricopeptide repeat domain"/>
    <property type="match status" value="1"/>
</dbReference>
<evidence type="ECO:0000313" key="5">
    <source>
        <dbReference type="Proteomes" id="UP000004982"/>
    </source>
</evidence>
<evidence type="ECO:0000313" key="4">
    <source>
        <dbReference type="EMBL" id="UNV84288.1"/>
    </source>
</evidence>
<organism evidence="3 5">
    <name type="scientific">Neisseria macacae ATCC 33926</name>
    <dbReference type="NCBI Taxonomy" id="997348"/>
    <lineage>
        <taxon>Bacteria</taxon>
        <taxon>Pseudomonadati</taxon>
        <taxon>Pseudomonadota</taxon>
        <taxon>Betaproteobacteria</taxon>
        <taxon>Neisseriales</taxon>
        <taxon>Neisseriaceae</taxon>
        <taxon>Neisseria</taxon>
    </lineage>
</organism>
<gene>
    <name evidence="3" type="ORF">HMPREF9418_1022</name>
    <name evidence="4" type="ORF">MON40_09740</name>
</gene>